<dbReference type="EMBL" id="JAINUG010000049">
    <property type="protein sequence ID" value="KAJ8405335.1"/>
    <property type="molecule type" value="Genomic_DNA"/>
</dbReference>
<keyword evidence="2" id="KW-1185">Reference proteome</keyword>
<dbReference type="AlphaFoldDB" id="A0AAD7SMH1"/>
<evidence type="ECO:0000313" key="1">
    <source>
        <dbReference type="EMBL" id="KAJ8405335.1"/>
    </source>
</evidence>
<dbReference type="Proteomes" id="UP001221898">
    <property type="component" value="Unassembled WGS sequence"/>
</dbReference>
<name>A0AAD7SMH1_9TELE</name>
<sequence>MLINAPAAPYFTMSLPELWKMWKSSTLQPREGDLGRNNLAHTSLTAHVEAMQTQIDEVMQLVQEHVEPSALINVAPQFPAR</sequence>
<reference evidence="1" key="1">
    <citation type="journal article" date="2023" name="Science">
        <title>Genome structures resolve the early diversification of teleost fishes.</title>
        <authorList>
            <person name="Parey E."/>
            <person name="Louis A."/>
            <person name="Montfort J."/>
            <person name="Bouchez O."/>
            <person name="Roques C."/>
            <person name="Iampietro C."/>
            <person name="Lluch J."/>
            <person name="Castinel A."/>
            <person name="Donnadieu C."/>
            <person name="Desvignes T."/>
            <person name="Floi Bucao C."/>
            <person name="Jouanno E."/>
            <person name="Wen M."/>
            <person name="Mejri S."/>
            <person name="Dirks R."/>
            <person name="Jansen H."/>
            <person name="Henkel C."/>
            <person name="Chen W.J."/>
            <person name="Zahm M."/>
            <person name="Cabau C."/>
            <person name="Klopp C."/>
            <person name="Thompson A.W."/>
            <person name="Robinson-Rechavi M."/>
            <person name="Braasch I."/>
            <person name="Lecointre G."/>
            <person name="Bobe J."/>
            <person name="Postlethwait J.H."/>
            <person name="Berthelot C."/>
            <person name="Roest Crollius H."/>
            <person name="Guiguen Y."/>
        </authorList>
    </citation>
    <scope>NUCLEOTIDE SEQUENCE</scope>
    <source>
        <strain evidence="1">NC1722</strain>
    </source>
</reference>
<proteinExistence type="predicted"/>
<comment type="caution">
    <text evidence="1">The sequence shown here is derived from an EMBL/GenBank/DDBJ whole genome shotgun (WGS) entry which is preliminary data.</text>
</comment>
<organism evidence="1 2">
    <name type="scientific">Aldrovandia affinis</name>
    <dbReference type="NCBI Taxonomy" id="143900"/>
    <lineage>
        <taxon>Eukaryota</taxon>
        <taxon>Metazoa</taxon>
        <taxon>Chordata</taxon>
        <taxon>Craniata</taxon>
        <taxon>Vertebrata</taxon>
        <taxon>Euteleostomi</taxon>
        <taxon>Actinopterygii</taxon>
        <taxon>Neopterygii</taxon>
        <taxon>Teleostei</taxon>
        <taxon>Notacanthiformes</taxon>
        <taxon>Halosauridae</taxon>
        <taxon>Aldrovandia</taxon>
    </lineage>
</organism>
<evidence type="ECO:0000313" key="2">
    <source>
        <dbReference type="Proteomes" id="UP001221898"/>
    </source>
</evidence>
<protein>
    <submittedName>
        <fullName evidence="1">Uncharacterized protein</fullName>
    </submittedName>
</protein>
<gene>
    <name evidence="1" type="ORF">AAFF_G00323260</name>
</gene>
<accession>A0AAD7SMH1</accession>